<dbReference type="InterPro" id="IPR002018">
    <property type="entry name" value="CarbesteraseB"/>
</dbReference>
<dbReference type="Pfam" id="PF00135">
    <property type="entry name" value="COesterase"/>
    <property type="match status" value="1"/>
</dbReference>
<evidence type="ECO:0000256" key="2">
    <source>
        <dbReference type="ARBA" id="ARBA00022487"/>
    </source>
</evidence>
<dbReference type="EC" id="3.1.1.-" evidence="5"/>
<keyword evidence="8" id="KW-1185">Reference proteome</keyword>
<dbReference type="PANTHER" id="PTHR11559">
    <property type="entry name" value="CARBOXYLESTERASE"/>
    <property type="match status" value="1"/>
</dbReference>
<dbReference type="EMBL" id="JAHWGI010000018">
    <property type="protein sequence ID" value="KAK3907762.1"/>
    <property type="molecule type" value="Genomic_DNA"/>
</dbReference>
<feature type="non-terminal residue" evidence="7">
    <location>
        <position position="1"/>
    </location>
</feature>
<keyword evidence="2" id="KW-0719">Serine esterase</keyword>
<accession>A0AAE1L7E1</accession>
<sequence>APRPPTQWSGIRNATEEIVEQCSQQVNGVFAGSEDCLYLNVYTPALPSQILKTPLPVYFFIHGGLFQGGSPSTEMMGPDFLVQQDIIVVTTQYRVNSLGFASFDTEEIPGNCALKDIIAALNWVQKNIAAFGGDPHKVTVGGQSAGGALASWITILPEAKGM</sequence>
<reference evidence="7" key="1">
    <citation type="submission" date="2021-07" db="EMBL/GenBank/DDBJ databases">
        <authorList>
            <person name="Catto M.A."/>
            <person name="Jacobson A."/>
            <person name="Kennedy G."/>
            <person name="Labadie P."/>
            <person name="Hunt B.G."/>
            <person name="Srinivasan R."/>
        </authorList>
    </citation>
    <scope>NUCLEOTIDE SEQUENCE</scope>
    <source>
        <strain evidence="7">PL_HMW_Pooled</strain>
        <tissue evidence="7">Head</tissue>
    </source>
</reference>
<dbReference type="InterPro" id="IPR050309">
    <property type="entry name" value="Type-B_Carboxylest/Lipase"/>
</dbReference>
<proteinExistence type="inferred from homology"/>
<comment type="caution">
    <text evidence="7">The sequence shown here is derived from an EMBL/GenBank/DDBJ whole genome shotgun (WGS) entry which is preliminary data.</text>
</comment>
<evidence type="ECO:0000259" key="6">
    <source>
        <dbReference type="Pfam" id="PF00135"/>
    </source>
</evidence>
<dbReference type="GO" id="GO:0052689">
    <property type="term" value="F:carboxylic ester hydrolase activity"/>
    <property type="evidence" value="ECO:0007669"/>
    <property type="project" value="UniProtKB-KW"/>
</dbReference>
<evidence type="ECO:0000256" key="5">
    <source>
        <dbReference type="RuleBase" id="RU361235"/>
    </source>
</evidence>
<keyword evidence="4" id="KW-0325">Glycoprotein</keyword>
<dbReference type="AlphaFoldDB" id="A0AAE1L7E1"/>
<evidence type="ECO:0000313" key="7">
    <source>
        <dbReference type="EMBL" id="KAK3907762.1"/>
    </source>
</evidence>
<evidence type="ECO:0000313" key="8">
    <source>
        <dbReference type="Proteomes" id="UP001219518"/>
    </source>
</evidence>
<dbReference type="InterPro" id="IPR019826">
    <property type="entry name" value="Carboxylesterase_B_AS"/>
</dbReference>
<dbReference type="PROSITE" id="PS00941">
    <property type="entry name" value="CARBOXYLESTERASE_B_2"/>
    <property type="match status" value="1"/>
</dbReference>
<dbReference type="InterPro" id="IPR029058">
    <property type="entry name" value="AB_hydrolase_fold"/>
</dbReference>
<dbReference type="Gene3D" id="3.40.50.1820">
    <property type="entry name" value="alpha/beta hydrolase"/>
    <property type="match status" value="1"/>
</dbReference>
<organism evidence="7 8">
    <name type="scientific">Frankliniella fusca</name>
    <dbReference type="NCBI Taxonomy" id="407009"/>
    <lineage>
        <taxon>Eukaryota</taxon>
        <taxon>Metazoa</taxon>
        <taxon>Ecdysozoa</taxon>
        <taxon>Arthropoda</taxon>
        <taxon>Hexapoda</taxon>
        <taxon>Insecta</taxon>
        <taxon>Pterygota</taxon>
        <taxon>Neoptera</taxon>
        <taxon>Paraneoptera</taxon>
        <taxon>Thysanoptera</taxon>
        <taxon>Terebrantia</taxon>
        <taxon>Thripoidea</taxon>
        <taxon>Thripidae</taxon>
        <taxon>Frankliniella</taxon>
    </lineage>
</organism>
<dbReference type="InterPro" id="IPR019819">
    <property type="entry name" value="Carboxylesterase_B_CS"/>
</dbReference>
<dbReference type="SUPFAM" id="SSF53474">
    <property type="entry name" value="alpha/beta-Hydrolases"/>
    <property type="match status" value="1"/>
</dbReference>
<evidence type="ECO:0000256" key="1">
    <source>
        <dbReference type="ARBA" id="ARBA00005964"/>
    </source>
</evidence>
<keyword evidence="3 5" id="KW-0378">Hydrolase</keyword>
<evidence type="ECO:0000256" key="4">
    <source>
        <dbReference type="ARBA" id="ARBA00023180"/>
    </source>
</evidence>
<protein>
    <recommendedName>
        <fullName evidence="5">Carboxylic ester hydrolase</fullName>
        <ecNumber evidence="5">3.1.1.-</ecNumber>
    </recommendedName>
</protein>
<reference evidence="7" key="2">
    <citation type="journal article" date="2023" name="BMC Genomics">
        <title>Pest status, molecular evolution, and epigenetic factors derived from the genome assembly of Frankliniella fusca, a thysanopteran phytovirus vector.</title>
        <authorList>
            <person name="Catto M.A."/>
            <person name="Labadie P.E."/>
            <person name="Jacobson A.L."/>
            <person name="Kennedy G.G."/>
            <person name="Srinivasan R."/>
            <person name="Hunt B.G."/>
        </authorList>
    </citation>
    <scope>NUCLEOTIDE SEQUENCE</scope>
    <source>
        <strain evidence="7">PL_HMW_Pooled</strain>
    </source>
</reference>
<feature type="domain" description="Carboxylesterase type B" evidence="6">
    <location>
        <begin position="1"/>
        <end position="161"/>
    </location>
</feature>
<evidence type="ECO:0000256" key="3">
    <source>
        <dbReference type="ARBA" id="ARBA00022801"/>
    </source>
</evidence>
<name>A0AAE1L7E1_9NEOP</name>
<gene>
    <name evidence="7" type="ORF">KUF71_018398</name>
</gene>
<dbReference type="Proteomes" id="UP001219518">
    <property type="component" value="Unassembled WGS sequence"/>
</dbReference>
<comment type="similarity">
    <text evidence="1 5">Belongs to the type-B carboxylesterase/lipase family.</text>
</comment>
<dbReference type="PROSITE" id="PS00122">
    <property type="entry name" value="CARBOXYLESTERASE_B_1"/>
    <property type="match status" value="1"/>
</dbReference>